<dbReference type="OrthoDB" id="10268090at2759"/>
<dbReference type="PANTHER" id="PTHR12286:SF5">
    <property type="entry name" value="SACCHAROPINE DEHYDROGENASE-LIKE OXIDOREDUCTASE"/>
    <property type="match status" value="1"/>
</dbReference>
<evidence type="ECO:0000256" key="2">
    <source>
        <dbReference type="SAM" id="Phobius"/>
    </source>
</evidence>
<dbReference type="InterPro" id="IPR005097">
    <property type="entry name" value="Sacchrp_dh_NADP-bd"/>
</dbReference>
<protein>
    <submittedName>
        <fullName evidence="4">Saccharopine dehydrogenase</fullName>
    </submittedName>
</protein>
<dbReference type="SUPFAM" id="SSF51735">
    <property type="entry name" value="NAD(P)-binding Rossmann-fold domains"/>
    <property type="match status" value="1"/>
</dbReference>
<dbReference type="AlphaFoldDB" id="A0A0K9PQ55"/>
<dbReference type="OMA" id="MQLRYHD"/>
<dbReference type="GO" id="GO:0009247">
    <property type="term" value="P:glycolipid biosynthetic process"/>
    <property type="evidence" value="ECO:0000318"/>
    <property type="project" value="GO_Central"/>
</dbReference>
<feature type="transmembrane region" description="Helical" evidence="2">
    <location>
        <begin position="316"/>
        <end position="337"/>
    </location>
</feature>
<keyword evidence="2" id="KW-0812">Transmembrane</keyword>
<sequence length="465" mass="50315">MDGVVAATAMSMVEVAAESRRIYDVVIFGASGFTGKYVIREALKHLSVPSSPLKTIALAGRSKSKISSALQWAASPSTPPSIPIIQADVLSRSSLVVLCRQTRVLLNCVGPYQQYGEPVVSACVESGTDYLDITGEPDFMEKIEMDYHAKAVEAGCLVVSACGFDSIPAEIGAIFNSRQWEGVSAPNKINAYLKIESDKGRVVGNIGTFASVVHGVANSKKIQGSQQSLARRDDPMIPGGLPEEAIIDHQKDVGVWAVKLPSADAILVQKTLSILKENPTGLVGDKESEEECMKRERFWSTVKPAHFSVKLSSKSLLGTVLNIIFGMLLLLFSSFSLGRWLILKYPEVFTLGAFRKTGPTEEEVMGTSFKMWFVGEGYSDVALVAQPDSKLDTQIITRISGPDLGYMTTPIALIQCALVMLGDRTKLPKAGVYPPGIVFGASDLQKRLEENGISFDVISRKSLFP</sequence>
<gene>
    <name evidence="4" type="ORF">ZOSMA_185G00060</name>
</gene>
<dbReference type="GO" id="GO:0016020">
    <property type="term" value="C:membrane"/>
    <property type="evidence" value="ECO:0007669"/>
    <property type="project" value="GOC"/>
</dbReference>
<feature type="domain" description="Saccharopine dehydrogenase NADP binding" evidence="3">
    <location>
        <begin position="25"/>
        <end position="159"/>
    </location>
</feature>
<dbReference type="InterPro" id="IPR036291">
    <property type="entry name" value="NAD(P)-bd_dom_sf"/>
</dbReference>
<keyword evidence="5" id="KW-1185">Reference proteome</keyword>
<keyword evidence="2" id="KW-0472">Membrane</keyword>
<evidence type="ECO:0000313" key="5">
    <source>
        <dbReference type="Proteomes" id="UP000036987"/>
    </source>
</evidence>
<comment type="similarity">
    <text evidence="1">Belongs to the saccharopine dehydrogenase family.</text>
</comment>
<dbReference type="STRING" id="29655.A0A0K9PQ55"/>
<comment type="caution">
    <text evidence="4">The sequence shown here is derived from an EMBL/GenBank/DDBJ whole genome shotgun (WGS) entry which is preliminary data.</text>
</comment>
<organism evidence="4 5">
    <name type="scientific">Zostera marina</name>
    <name type="common">Eelgrass</name>
    <dbReference type="NCBI Taxonomy" id="29655"/>
    <lineage>
        <taxon>Eukaryota</taxon>
        <taxon>Viridiplantae</taxon>
        <taxon>Streptophyta</taxon>
        <taxon>Embryophyta</taxon>
        <taxon>Tracheophyta</taxon>
        <taxon>Spermatophyta</taxon>
        <taxon>Magnoliopsida</taxon>
        <taxon>Liliopsida</taxon>
        <taxon>Zosteraceae</taxon>
        <taxon>Zostera</taxon>
    </lineage>
</organism>
<dbReference type="InterPro" id="IPR051276">
    <property type="entry name" value="Saccharopine_DH-like_oxidrdct"/>
</dbReference>
<evidence type="ECO:0000313" key="4">
    <source>
        <dbReference type="EMBL" id="KMZ71188.1"/>
    </source>
</evidence>
<dbReference type="Pfam" id="PF03435">
    <property type="entry name" value="Sacchrp_dh_NADP"/>
    <property type="match status" value="1"/>
</dbReference>
<dbReference type="Gene3D" id="3.40.50.720">
    <property type="entry name" value="NAD(P)-binding Rossmann-like Domain"/>
    <property type="match status" value="1"/>
</dbReference>
<dbReference type="PANTHER" id="PTHR12286">
    <property type="entry name" value="SACCHAROPINE DEHYDROGENASE-LIKE OXIDOREDUCTASE"/>
    <property type="match status" value="1"/>
</dbReference>
<evidence type="ECO:0000259" key="3">
    <source>
        <dbReference type="Pfam" id="PF03435"/>
    </source>
</evidence>
<keyword evidence="2" id="KW-1133">Transmembrane helix</keyword>
<dbReference type="EMBL" id="LFYR01000684">
    <property type="protein sequence ID" value="KMZ71188.1"/>
    <property type="molecule type" value="Genomic_DNA"/>
</dbReference>
<reference evidence="5" key="1">
    <citation type="journal article" date="2016" name="Nature">
        <title>The genome of the seagrass Zostera marina reveals angiosperm adaptation to the sea.</title>
        <authorList>
            <person name="Olsen J.L."/>
            <person name="Rouze P."/>
            <person name="Verhelst B."/>
            <person name="Lin Y.-C."/>
            <person name="Bayer T."/>
            <person name="Collen J."/>
            <person name="Dattolo E."/>
            <person name="De Paoli E."/>
            <person name="Dittami S."/>
            <person name="Maumus F."/>
            <person name="Michel G."/>
            <person name="Kersting A."/>
            <person name="Lauritano C."/>
            <person name="Lohaus R."/>
            <person name="Toepel M."/>
            <person name="Tonon T."/>
            <person name="Vanneste K."/>
            <person name="Amirebrahimi M."/>
            <person name="Brakel J."/>
            <person name="Bostroem C."/>
            <person name="Chovatia M."/>
            <person name="Grimwood J."/>
            <person name="Jenkins J.W."/>
            <person name="Jueterbock A."/>
            <person name="Mraz A."/>
            <person name="Stam W.T."/>
            <person name="Tice H."/>
            <person name="Bornberg-Bauer E."/>
            <person name="Green P.J."/>
            <person name="Pearson G.A."/>
            <person name="Procaccini G."/>
            <person name="Duarte C.M."/>
            <person name="Schmutz J."/>
            <person name="Reusch T.B.H."/>
            <person name="Van de Peer Y."/>
        </authorList>
    </citation>
    <scope>NUCLEOTIDE SEQUENCE [LARGE SCALE GENOMIC DNA]</scope>
    <source>
        <strain evidence="5">cv. Finnish</strain>
    </source>
</reference>
<name>A0A0K9PQ55_ZOSMR</name>
<proteinExistence type="inferred from homology"/>
<dbReference type="Proteomes" id="UP000036987">
    <property type="component" value="Unassembled WGS sequence"/>
</dbReference>
<dbReference type="GO" id="GO:0005811">
    <property type="term" value="C:lipid droplet"/>
    <property type="evidence" value="ECO:0000318"/>
    <property type="project" value="GO_Central"/>
</dbReference>
<evidence type="ECO:0000256" key="1">
    <source>
        <dbReference type="ARBA" id="ARBA00038048"/>
    </source>
</evidence>
<accession>A0A0K9PQ55</accession>